<dbReference type="Pfam" id="PF19845">
    <property type="entry name" value="DUF6320"/>
    <property type="match status" value="1"/>
</dbReference>
<name>A0A369M4C5_9ACTN</name>
<organism evidence="1 2">
    <name type="scientific">Gordonibacter pamelaeae</name>
    <dbReference type="NCBI Taxonomy" id="471189"/>
    <lineage>
        <taxon>Bacteria</taxon>
        <taxon>Bacillati</taxon>
        <taxon>Actinomycetota</taxon>
        <taxon>Coriobacteriia</taxon>
        <taxon>Eggerthellales</taxon>
        <taxon>Eggerthellaceae</taxon>
        <taxon>Gordonibacter</taxon>
    </lineage>
</organism>
<accession>A0A369M4C5</accession>
<dbReference type="AlphaFoldDB" id="A0A369M4C5"/>
<proteinExistence type="predicted"/>
<dbReference type="EMBL" id="PPTS01000002">
    <property type="protein sequence ID" value="RDB66284.1"/>
    <property type="molecule type" value="Genomic_DNA"/>
</dbReference>
<protein>
    <submittedName>
        <fullName evidence="1">Reverse gyrase</fullName>
    </submittedName>
</protein>
<dbReference type="InterPro" id="IPR046283">
    <property type="entry name" value="DUF6320"/>
</dbReference>
<keyword evidence="2" id="KW-1185">Reference proteome</keyword>
<comment type="caution">
    <text evidence="1">The sequence shown here is derived from an EMBL/GenBank/DDBJ whole genome shotgun (WGS) entry which is preliminary data.</text>
</comment>
<evidence type="ECO:0000313" key="2">
    <source>
        <dbReference type="Proteomes" id="UP000254000"/>
    </source>
</evidence>
<evidence type="ECO:0000313" key="1">
    <source>
        <dbReference type="EMBL" id="RDB66284.1"/>
    </source>
</evidence>
<dbReference type="GeneID" id="78358794"/>
<reference evidence="1 2" key="1">
    <citation type="journal article" date="2018" name="Elife">
        <title>Discovery and characterization of a prevalent human gut bacterial enzyme sufficient for the inactivation of a family of plant toxins.</title>
        <authorList>
            <person name="Koppel N."/>
            <person name="Bisanz J.E."/>
            <person name="Pandelia M.E."/>
            <person name="Turnbaugh P.J."/>
            <person name="Balskus E.P."/>
        </authorList>
    </citation>
    <scope>NUCLEOTIDE SEQUENCE [LARGE SCALE GENOMIC DNA]</scope>
    <source>
        <strain evidence="1 2">3C</strain>
    </source>
</reference>
<dbReference type="OrthoDB" id="2164897at2"/>
<gene>
    <name evidence="1" type="ORF">C1877_03580</name>
</gene>
<dbReference type="Proteomes" id="UP000254000">
    <property type="component" value="Unassembled WGS sequence"/>
</dbReference>
<dbReference type="RefSeq" id="WP_015540254.1">
    <property type="nucleotide sequence ID" value="NZ_CABMMS010000002.1"/>
</dbReference>
<sequence>MRRCGKCGVSFTGDLDRCPLCQAELSGEAEPSAFPRNEVRKSGAVALSVLAFVSGACLLAMLFLGRTLGLPGDIVLTVCLGLVVNYLFVRNILVHTPDFLRVVVRYFLILLAIAALWYLITRNPVVTTFVIPGICLVALVFDAVLVAVFRGTFVSGYAKYLLFDVVLGLIPLALVALGLTTWDVPANVSALTASVLLLALLVFTRKQLVAEVRKLFSA</sequence>